<reference evidence="2 3" key="1">
    <citation type="submission" date="2020-08" db="EMBL/GenBank/DDBJ databases">
        <title>Sequencing the genomes of 1000 actinobacteria strains.</title>
        <authorList>
            <person name="Klenk H.-P."/>
        </authorList>
    </citation>
    <scope>NUCLEOTIDE SEQUENCE [LARGE SCALE GENOMIC DNA]</scope>
    <source>
        <strain evidence="2 3">DSM 44593</strain>
    </source>
</reference>
<gene>
    <name evidence="2" type="ORF">HNR25_002823</name>
</gene>
<evidence type="ECO:0000256" key="1">
    <source>
        <dbReference type="SAM" id="MobiDB-lite"/>
    </source>
</evidence>
<proteinExistence type="predicted"/>
<dbReference type="AlphaFoldDB" id="A0A841E849"/>
<evidence type="ECO:0000313" key="2">
    <source>
        <dbReference type="EMBL" id="MBB5999072.1"/>
    </source>
</evidence>
<dbReference type="Proteomes" id="UP000578077">
    <property type="component" value="Unassembled WGS sequence"/>
</dbReference>
<feature type="region of interest" description="Disordered" evidence="1">
    <location>
        <begin position="71"/>
        <end position="109"/>
    </location>
</feature>
<keyword evidence="3" id="KW-1185">Reference proteome</keyword>
<name>A0A841E849_9ACTN</name>
<organism evidence="2 3">
    <name type="scientific">Streptomonospora salina</name>
    <dbReference type="NCBI Taxonomy" id="104205"/>
    <lineage>
        <taxon>Bacteria</taxon>
        <taxon>Bacillati</taxon>
        <taxon>Actinomycetota</taxon>
        <taxon>Actinomycetes</taxon>
        <taxon>Streptosporangiales</taxon>
        <taxon>Nocardiopsidaceae</taxon>
        <taxon>Streptomonospora</taxon>
    </lineage>
</organism>
<protein>
    <submittedName>
        <fullName evidence="2">Uncharacterized protein</fullName>
    </submittedName>
</protein>
<sequence length="109" mass="11363">MIDFTWYGECTSSATLVLEGYANDPGHAHGALVMVLNACAACAQPLAEAHMCDLTVYRTVAGRPRSCGDAILYDRDEAGPDGPAPAAPLAPTTAPAPVTTPTPTRRPRP</sequence>
<dbReference type="EMBL" id="JACHLY010000001">
    <property type="protein sequence ID" value="MBB5999072.1"/>
    <property type="molecule type" value="Genomic_DNA"/>
</dbReference>
<feature type="compositionally biased region" description="Low complexity" evidence="1">
    <location>
        <begin position="89"/>
        <end position="103"/>
    </location>
</feature>
<accession>A0A841E849</accession>
<evidence type="ECO:0000313" key="3">
    <source>
        <dbReference type="Proteomes" id="UP000578077"/>
    </source>
</evidence>
<comment type="caution">
    <text evidence="2">The sequence shown here is derived from an EMBL/GenBank/DDBJ whole genome shotgun (WGS) entry which is preliminary data.</text>
</comment>